<accession>A0ABX2JMR7</accession>
<dbReference type="RefSeq" id="WP_174195245.1">
    <property type="nucleotide sequence ID" value="NZ_JABULH010000015.1"/>
</dbReference>
<name>A0ABX2JMR7_9SPHN</name>
<protein>
    <submittedName>
        <fullName evidence="2">Uncharacterized protein</fullName>
    </submittedName>
</protein>
<evidence type="ECO:0000313" key="3">
    <source>
        <dbReference type="Proteomes" id="UP000621447"/>
    </source>
</evidence>
<proteinExistence type="predicted"/>
<sequence>MEPTTRHTGHQAQRRAGEHDRPAALTFATMAAVWTKANVAVPAVDAAEPSNPALATASMPVAAKATPPTIIAAVATARLIGLPLRHLEMAHMTALFAITLAASGLLTGLARKVVQAEYDSSATVGDVEWCLIDVGNFGPPLVYR</sequence>
<dbReference type="EMBL" id="JABULH010000015">
    <property type="protein sequence ID" value="NTS66765.1"/>
    <property type="molecule type" value="Genomic_DNA"/>
</dbReference>
<feature type="region of interest" description="Disordered" evidence="1">
    <location>
        <begin position="1"/>
        <end position="21"/>
    </location>
</feature>
<comment type="caution">
    <text evidence="2">The sequence shown here is derived from an EMBL/GenBank/DDBJ whole genome shotgun (WGS) entry which is preliminary data.</text>
</comment>
<gene>
    <name evidence="2" type="ORF">HRV97_16610</name>
</gene>
<organism evidence="2 3">
    <name type="scientific">Sphingomonas hominis</name>
    <dbReference type="NCBI Taxonomy" id="2741495"/>
    <lineage>
        <taxon>Bacteria</taxon>
        <taxon>Pseudomonadati</taxon>
        <taxon>Pseudomonadota</taxon>
        <taxon>Alphaproteobacteria</taxon>
        <taxon>Sphingomonadales</taxon>
        <taxon>Sphingomonadaceae</taxon>
        <taxon>Sphingomonas</taxon>
    </lineage>
</organism>
<reference evidence="2 3" key="1">
    <citation type="submission" date="2020-06" db="EMBL/GenBank/DDBJ databases">
        <title>Sphingomonas hominis sp. nov., a member of the Sphingomonas, isolated from the hair of a 22-year-old girl.</title>
        <authorList>
            <person name="Zhang D.-F."/>
            <person name="Cui X.-W."/>
        </authorList>
    </citation>
    <scope>NUCLEOTIDE SEQUENCE [LARGE SCALE GENOMIC DNA]</scope>
    <source>
        <strain evidence="2 3">HHU CXW</strain>
    </source>
</reference>
<evidence type="ECO:0000256" key="1">
    <source>
        <dbReference type="SAM" id="MobiDB-lite"/>
    </source>
</evidence>
<keyword evidence="3" id="KW-1185">Reference proteome</keyword>
<evidence type="ECO:0000313" key="2">
    <source>
        <dbReference type="EMBL" id="NTS66765.1"/>
    </source>
</evidence>
<dbReference type="Proteomes" id="UP000621447">
    <property type="component" value="Unassembled WGS sequence"/>
</dbReference>